<feature type="compositionally biased region" description="Basic and acidic residues" evidence="9">
    <location>
        <begin position="332"/>
        <end position="349"/>
    </location>
</feature>
<feature type="compositionally biased region" description="Gly residues" evidence="9">
    <location>
        <begin position="265"/>
        <end position="300"/>
    </location>
</feature>
<evidence type="ECO:0000256" key="2">
    <source>
        <dbReference type="ARBA" id="ARBA00016996"/>
    </source>
</evidence>
<evidence type="ECO:0000256" key="4">
    <source>
        <dbReference type="ARBA" id="ARBA00022884"/>
    </source>
</evidence>
<evidence type="ECO:0000313" key="12">
    <source>
        <dbReference type="Proteomes" id="UP001432027"/>
    </source>
</evidence>
<feature type="domain" description="RRM" evidence="10">
    <location>
        <begin position="107"/>
        <end position="184"/>
    </location>
</feature>
<comment type="caution">
    <text evidence="11">The sequence shown here is derived from an EMBL/GenBank/DDBJ whole genome shotgun (WGS) entry which is preliminary data.</text>
</comment>
<gene>
    <name evidence="11" type="ORF">PENTCL1PPCAC_11384</name>
</gene>
<comment type="subcellular location">
    <subcellularLocation>
        <location evidence="1">Nucleus</location>
    </subcellularLocation>
</comment>
<dbReference type="PANTHER" id="PTHR13952">
    <property type="entry name" value="U1 SMALL NUCLEAR RIBONUCLEOPROTEIN 70 KD"/>
    <property type="match status" value="1"/>
</dbReference>
<dbReference type="GO" id="GO:0003729">
    <property type="term" value="F:mRNA binding"/>
    <property type="evidence" value="ECO:0007669"/>
    <property type="project" value="TreeGrafter"/>
</dbReference>
<keyword evidence="5" id="KW-0539">Nucleus</keyword>
<evidence type="ECO:0000256" key="9">
    <source>
        <dbReference type="SAM" id="MobiDB-lite"/>
    </source>
</evidence>
<dbReference type="EMBL" id="BTSX01000003">
    <property type="protein sequence ID" value="GMS89209.1"/>
    <property type="molecule type" value="Genomic_DNA"/>
</dbReference>
<dbReference type="InterPro" id="IPR000504">
    <property type="entry name" value="RRM_dom"/>
</dbReference>
<dbReference type="Pfam" id="PF12220">
    <property type="entry name" value="U1snRNP70_N"/>
    <property type="match status" value="1"/>
</dbReference>
<organism evidence="11 12">
    <name type="scientific">Pristionchus entomophagus</name>
    <dbReference type="NCBI Taxonomy" id="358040"/>
    <lineage>
        <taxon>Eukaryota</taxon>
        <taxon>Metazoa</taxon>
        <taxon>Ecdysozoa</taxon>
        <taxon>Nematoda</taxon>
        <taxon>Chromadorea</taxon>
        <taxon>Rhabditida</taxon>
        <taxon>Rhabditina</taxon>
        <taxon>Diplogasteromorpha</taxon>
        <taxon>Diplogasteroidea</taxon>
        <taxon>Neodiplogasteridae</taxon>
        <taxon>Pristionchus</taxon>
    </lineage>
</organism>
<dbReference type="Pfam" id="PF00076">
    <property type="entry name" value="RRM_1"/>
    <property type="match status" value="1"/>
</dbReference>
<feature type="region of interest" description="Disordered" evidence="9">
    <location>
        <begin position="52"/>
        <end position="72"/>
    </location>
</feature>
<feature type="compositionally biased region" description="Basic and acidic residues" evidence="9">
    <location>
        <begin position="200"/>
        <end position="216"/>
    </location>
</feature>
<name>A0AAV5T1U4_9BILA</name>
<feature type="non-terminal residue" evidence="11">
    <location>
        <position position="1"/>
    </location>
</feature>
<dbReference type="AlphaFoldDB" id="A0AAV5T1U4"/>
<dbReference type="GO" id="GO:0005685">
    <property type="term" value="C:U1 snRNP"/>
    <property type="evidence" value="ECO:0007669"/>
    <property type="project" value="TreeGrafter"/>
</dbReference>
<dbReference type="SUPFAM" id="SSF54928">
    <property type="entry name" value="RNA-binding domain, RBD"/>
    <property type="match status" value="1"/>
</dbReference>
<evidence type="ECO:0000313" key="11">
    <source>
        <dbReference type="EMBL" id="GMS89209.1"/>
    </source>
</evidence>
<feature type="compositionally biased region" description="Basic and acidic residues" evidence="9">
    <location>
        <begin position="301"/>
        <end position="311"/>
    </location>
</feature>
<dbReference type="Proteomes" id="UP001432027">
    <property type="component" value="Unassembled WGS sequence"/>
</dbReference>
<keyword evidence="4 8" id="KW-0694">RNA-binding</keyword>
<feature type="compositionally biased region" description="Basic and acidic residues" evidence="9">
    <location>
        <begin position="250"/>
        <end position="264"/>
    </location>
</feature>
<dbReference type="InterPro" id="IPR012677">
    <property type="entry name" value="Nucleotide-bd_a/b_plait_sf"/>
</dbReference>
<dbReference type="GO" id="GO:0071011">
    <property type="term" value="C:precatalytic spliceosome"/>
    <property type="evidence" value="ECO:0007669"/>
    <property type="project" value="TreeGrafter"/>
</dbReference>
<dbReference type="InterPro" id="IPR022023">
    <property type="entry name" value="U1snRNP70_N"/>
</dbReference>
<feature type="compositionally biased region" description="Gly residues" evidence="9">
    <location>
        <begin position="236"/>
        <end position="249"/>
    </location>
</feature>
<dbReference type="CDD" id="cd12236">
    <property type="entry name" value="RRM_snRNP70"/>
    <property type="match status" value="1"/>
</dbReference>
<accession>A0AAV5T1U4</accession>
<evidence type="ECO:0000256" key="6">
    <source>
        <dbReference type="ARBA" id="ARBA00023274"/>
    </source>
</evidence>
<evidence type="ECO:0000256" key="7">
    <source>
        <dbReference type="ARBA" id="ARBA00031739"/>
    </source>
</evidence>
<dbReference type="PANTHER" id="PTHR13952:SF5">
    <property type="entry name" value="U1 SMALL NUCLEAR RIBONUCLEOPROTEIN 70 KDA"/>
    <property type="match status" value="1"/>
</dbReference>
<feature type="compositionally biased region" description="Gly residues" evidence="9">
    <location>
        <begin position="313"/>
        <end position="324"/>
    </location>
</feature>
<feature type="region of interest" description="Disordered" evidence="9">
    <location>
        <begin position="190"/>
        <end position="349"/>
    </location>
</feature>
<evidence type="ECO:0000259" key="10">
    <source>
        <dbReference type="PROSITE" id="PS50102"/>
    </source>
</evidence>
<dbReference type="InterPro" id="IPR051183">
    <property type="entry name" value="U1_U11-U12_snRNP_70-35kDa"/>
</dbReference>
<proteinExistence type="predicted"/>
<dbReference type="PROSITE" id="PS50102">
    <property type="entry name" value="RRM"/>
    <property type="match status" value="1"/>
</dbReference>
<dbReference type="InterPro" id="IPR034143">
    <property type="entry name" value="snRNP70_RRM"/>
</dbReference>
<dbReference type="GO" id="GO:0071004">
    <property type="term" value="C:U2-type prespliceosome"/>
    <property type="evidence" value="ECO:0007669"/>
    <property type="project" value="TreeGrafter"/>
</dbReference>
<evidence type="ECO:0000256" key="1">
    <source>
        <dbReference type="ARBA" id="ARBA00004123"/>
    </source>
</evidence>
<keyword evidence="6" id="KW-0687">Ribonucleoprotein</keyword>
<dbReference type="GO" id="GO:0030619">
    <property type="term" value="F:U1 snRNA binding"/>
    <property type="evidence" value="ECO:0007669"/>
    <property type="project" value="InterPro"/>
</dbReference>
<dbReference type="InterPro" id="IPR035979">
    <property type="entry name" value="RBD_domain_sf"/>
</dbReference>
<dbReference type="GO" id="GO:0000398">
    <property type="term" value="P:mRNA splicing, via spliceosome"/>
    <property type="evidence" value="ECO:0007669"/>
    <property type="project" value="TreeGrafter"/>
</dbReference>
<reference evidence="11" key="1">
    <citation type="submission" date="2023-10" db="EMBL/GenBank/DDBJ databases">
        <title>Genome assembly of Pristionchus species.</title>
        <authorList>
            <person name="Yoshida K."/>
            <person name="Sommer R.J."/>
        </authorList>
    </citation>
    <scope>NUCLEOTIDE SEQUENCE</scope>
    <source>
        <strain evidence="11">RS0144</strain>
    </source>
</reference>
<dbReference type="FunFam" id="3.30.70.330:FF:000132">
    <property type="entry name" value="Small nuclear ribonucleoprotein U11/U12 subunit 35"/>
    <property type="match status" value="1"/>
</dbReference>
<sequence>VFQGVRMTQFLPDNLLQLFAPRPPIPYLPPAEVLLCDKKRAKMQGMAECVGEFETDPAPPKPVVETREEKRARRRKEKEELLAYKIEQGIAMWNPAENPRATKDPYKTLFVARINYETSESKLKREFEPFGKIEKLSMVADKNGKPRGYAFIEYSHKSEMSAAYKKADGTKIDGRRVVVDYERGRTQKTWLPRRLGGGKGDTRRARESKAVLEARGEYVPPENNNRGERDRDGDRGTFGGDRGSFGGDRGPPRDGGFRGRDDRNGGGFRGGGGGGGGYGGGSRGGGGYGGGGGGYGGGGRDGGRDNFRNGDRGSFGGPPGGFGGRQRSRSRERRDDRRDSYGGDRRERR</sequence>
<protein>
    <recommendedName>
        <fullName evidence="2">U1 small nuclear ribonucleoprotein 70 kDa</fullName>
    </recommendedName>
    <alternativeName>
        <fullName evidence="7">U1 snRNP-binding protein homolog</fullName>
    </alternativeName>
    <alternativeName>
        <fullName evidence="3">U11/U12 small nuclear ribonucleoprotein 35 kDa protein</fullName>
    </alternativeName>
</protein>
<evidence type="ECO:0000256" key="3">
    <source>
        <dbReference type="ARBA" id="ARBA00021080"/>
    </source>
</evidence>
<dbReference type="Gene3D" id="3.30.70.330">
    <property type="match status" value="1"/>
</dbReference>
<evidence type="ECO:0000256" key="5">
    <source>
        <dbReference type="ARBA" id="ARBA00023242"/>
    </source>
</evidence>
<feature type="compositionally biased region" description="Basic and acidic residues" evidence="9">
    <location>
        <begin position="225"/>
        <end position="235"/>
    </location>
</feature>
<evidence type="ECO:0000256" key="8">
    <source>
        <dbReference type="PROSITE-ProRule" id="PRU00176"/>
    </source>
</evidence>
<keyword evidence="12" id="KW-1185">Reference proteome</keyword>
<dbReference type="SMART" id="SM00360">
    <property type="entry name" value="RRM"/>
    <property type="match status" value="1"/>
</dbReference>